<dbReference type="AlphaFoldDB" id="K3ZLA0"/>
<name>K3ZLA0_SETIT</name>
<sequence>MAPGVRATKRVRAPQAPAQRAPRRPRPPTKGTQLDRMTKAMGRRMPVAVAEGKKRPHEPVQAAKFASEAGVIIRDNVPVLPHWKLYKKDDQHYKNFVGKLSVSVGLKQKYFNGVSANEISKTSPVNCMSDEQWRALVAKWSDPKNMKHQRNNAEPSTDTHEELDVVEAFTSCHTSSKHGLSEPAREAVTNMEALRAQPVAEGETRVSSVQVVSQVLPKNSSNSFLKSVGIKPVGTSQASSSSNEIELREQLAAEAKADVQDELEDLKKRSEEAEEKLARTERELEEMKKLTEINTKAMEENNALLKRILSLNNASST</sequence>
<reference evidence="3" key="2">
    <citation type="submission" date="2018-08" db="UniProtKB">
        <authorList>
            <consortium name="EnsemblPlants"/>
        </authorList>
    </citation>
    <scope>IDENTIFICATION</scope>
    <source>
        <strain evidence="3">Yugu1</strain>
    </source>
</reference>
<dbReference type="PANTHER" id="PTHR33063">
    <property type="entry name" value="OS02G0583500 PROTEIN"/>
    <property type="match status" value="1"/>
</dbReference>
<evidence type="ECO:0000313" key="4">
    <source>
        <dbReference type="Proteomes" id="UP000004995"/>
    </source>
</evidence>
<feature type="coiled-coil region" evidence="1">
    <location>
        <begin position="249"/>
        <end position="307"/>
    </location>
</feature>
<dbReference type="Proteomes" id="UP000004995">
    <property type="component" value="Unassembled WGS sequence"/>
</dbReference>
<reference evidence="4" key="1">
    <citation type="journal article" date="2012" name="Nat. Biotechnol.">
        <title>Reference genome sequence of the model plant Setaria.</title>
        <authorList>
            <person name="Bennetzen J.L."/>
            <person name="Schmutz J."/>
            <person name="Wang H."/>
            <person name="Percifield R."/>
            <person name="Hawkins J."/>
            <person name="Pontaroli A.C."/>
            <person name="Estep M."/>
            <person name="Feng L."/>
            <person name="Vaughn J.N."/>
            <person name="Grimwood J."/>
            <person name="Jenkins J."/>
            <person name="Barry K."/>
            <person name="Lindquist E."/>
            <person name="Hellsten U."/>
            <person name="Deshpande S."/>
            <person name="Wang X."/>
            <person name="Wu X."/>
            <person name="Mitros T."/>
            <person name="Triplett J."/>
            <person name="Yang X."/>
            <person name="Ye C.Y."/>
            <person name="Mauro-Herrera M."/>
            <person name="Wang L."/>
            <person name="Li P."/>
            <person name="Sharma M."/>
            <person name="Sharma R."/>
            <person name="Ronald P.C."/>
            <person name="Panaud O."/>
            <person name="Kellogg E.A."/>
            <person name="Brutnell T.P."/>
            <person name="Doust A.N."/>
            <person name="Tuskan G.A."/>
            <person name="Rokhsar D."/>
            <person name="Devos K.M."/>
        </authorList>
    </citation>
    <scope>NUCLEOTIDE SEQUENCE [LARGE SCALE GENOMIC DNA]</scope>
    <source>
        <strain evidence="4">cv. Yugu1</strain>
    </source>
</reference>
<evidence type="ECO:0000313" key="3">
    <source>
        <dbReference type="EnsemblPlants" id="KQK94435"/>
    </source>
</evidence>
<accession>K3ZLA0</accession>
<organism evidence="3 4">
    <name type="scientific">Setaria italica</name>
    <name type="common">Foxtail millet</name>
    <name type="synonym">Panicum italicum</name>
    <dbReference type="NCBI Taxonomy" id="4555"/>
    <lineage>
        <taxon>Eukaryota</taxon>
        <taxon>Viridiplantae</taxon>
        <taxon>Streptophyta</taxon>
        <taxon>Embryophyta</taxon>
        <taxon>Tracheophyta</taxon>
        <taxon>Spermatophyta</taxon>
        <taxon>Magnoliopsida</taxon>
        <taxon>Liliopsida</taxon>
        <taxon>Poales</taxon>
        <taxon>Poaceae</taxon>
        <taxon>PACMAD clade</taxon>
        <taxon>Panicoideae</taxon>
        <taxon>Panicodae</taxon>
        <taxon>Paniceae</taxon>
        <taxon>Cenchrinae</taxon>
        <taxon>Setaria</taxon>
    </lineage>
</organism>
<dbReference type="eggNOG" id="ENOG502R3ZW">
    <property type="taxonomic scope" value="Eukaryota"/>
</dbReference>
<feature type="region of interest" description="Disordered" evidence="2">
    <location>
        <begin position="1"/>
        <end position="41"/>
    </location>
</feature>
<dbReference type="InParanoid" id="K3ZLA0"/>
<evidence type="ECO:0000256" key="2">
    <source>
        <dbReference type="SAM" id="MobiDB-lite"/>
    </source>
</evidence>
<dbReference type="HOGENOM" id="CLU_026612_0_1_1"/>
<dbReference type="OMA" id="DSMENIM"/>
<proteinExistence type="predicted"/>
<dbReference type="EnsemblPlants" id="KQK94435">
    <property type="protein sequence ID" value="KQK94435"/>
    <property type="gene ID" value="SETIT_027356mg"/>
</dbReference>
<keyword evidence="4" id="KW-1185">Reference proteome</keyword>
<dbReference type="EMBL" id="AGNK02004872">
    <property type="status" value="NOT_ANNOTATED_CDS"/>
    <property type="molecule type" value="Genomic_DNA"/>
</dbReference>
<protein>
    <submittedName>
        <fullName evidence="3">Uncharacterized protein</fullName>
    </submittedName>
</protein>
<keyword evidence="1" id="KW-0175">Coiled coil</keyword>
<dbReference type="Gramene" id="KQK94435">
    <property type="protein sequence ID" value="KQK94435"/>
    <property type="gene ID" value="SETIT_027356mg"/>
</dbReference>
<evidence type="ECO:0000256" key="1">
    <source>
        <dbReference type="SAM" id="Coils"/>
    </source>
</evidence>
<dbReference type="PANTHER" id="PTHR33063:SF15">
    <property type="entry name" value="TRANSPOSASE, PTTA_EN_SPM, PLANT"/>
    <property type="match status" value="1"/>
</dbReference>